<dbReference type="InterPro" id="IPR055522">
    <property type="entry name" value="DUF7096"/>
</dbReference>
<sequence length="333" mass="32601">MERLTAALVAAMLVTAGLPAAAAVTGQTAGEEARPGAQFAGAVGVQGAEVRGEVEGRTLDERLEAADSDASRAGVVAGESDRAEERLADLRERRSTLRDRYENGSVSESEYRARLAGIAAESRALERRLNRTSDAARSLPPEAAREHGVNASEVETLRADAASLTDDEAADAARGVAGEGAGNGLGVPPEDRGRQGDRDESGDRGAPVDGGDDSGPAGPADDRGTGGSAGEGARNGTAGEGGAGSDDARGTGNATVGEGNATVGEGNVTVGEGNATAGDDRAGDPGNGTDAGDRGNGSSGVGSGNADPGPDGDGAGGGHGDDADDAEATATEA</sequence>
<feature type="compositionally biased region" description="Basic and acidic residues" evidence="1">
    <location>
        <begin position="189"/>
        <end position="203"/>
    </location>
</feature>
<dbReference type="GeneID" id="56036482"/>
<evidence type="ECO:0000256" key="1">
    <source>
        <dbReference type="SAM" id="MobiDB-lite"/>
    </source>
</evidence>
<feature type="domain" description="DUF7096" evidence="2">
    <location>
        <begin position="24"/>
        <end position="164"/>
    </location>
</feature>
<proteinExistence type="predicted"/>
<dbReference type="Pfam" id="PF23379">
    <property type="entry name" value="DUF7096"/>
    <property type="match status" value="1"/>
</dbReference>
<feature type="compositionally biased region" description="Low complexity" evidence="1">
    <location>
        <begin position="205"/>
        <end position="219"/>
    </location>
</feature>
<protein>
    <recommendedName>
        <fullName evidence="2">DUF7096 domain-containing protein</fullName>
    </recommendedName>
</protein>
<dbReference type="OrthoDB" id="170871at2157"/>
<name>A0A7D5L931_9EURY</name>
<dbReference type="EMBL" id="CP058579">
    <property type="protein sequence ID" value="QLG60850.1"/>
    <property type="molecule type" value="Genomic_DNA"/>
</dbReference>
<dbReference type="KEGG" id="halu:HUG12_03445"/>
<organism evidence="3 4">
    <name type="scientific">Halorarum salinum</name>
    <dbReference type="NCBI Taxonomy" id="2743089"/>
    <lineage>
        <taxon>Archaea</taxon>
        <taxon>Methanobacteriati</taxon>
        <taxon>Methanobacteriota</taxon>
        <taxon>Stenosarchaea group</taxon>
        <taxon>Halobacteria</taxon>
        <taxon>Halobacteriales</taxon>
        <taxon>Haloferacaceae</taxon>
        <taxon>Halorarum</taxon>
    </lineage>
</organism>
<reference evidence="3 4" key="1">
    <citation type="submission" date="2020-06" db="EMBL/GenBank/DDBJ databases">
        <title>NJ-3-1, isolated from saline soil.</title>
        <authorList>
            <person name="Cui H.L."/>
            <person name="Shi X."/>
        </authorList>
    </citation>
    <scope>NUCLEOTIDE SEQUENCE [LARGE SCALE GENOMIC DNA]</scope>
    <source>
        <strain evidence="3 4">NJ-3-1</strain>
    </source>
</reference>
<evidence type="ECO:0000313" key="3">
    <source>
        <dbReference type="EMBL" id="QLG60850.1"/>
    </source>
</evidence>
<dbReference type="RefSeq" id="WP_179267436.1">
    <property type="nucleotide sequence ID" value="NZ_CP058579.1"/>
</dbReference>
<feature type="compositionally biased region" description="Low complexity" evidence="1">
    <location>
        <begin position="259"/>
        <end position="275"/>
    </location>
</feature>
<feature type="compositionally biased region" description="Gly residues" evidence="1">
    <location>
        <begin position="294"/>
        <end position="303"/>
    </location>
</feature>
<gene>
    <name evidence="3" type="ORF">HUG12_03445</name>
</gene>
<feature type="region of interest" description="Disordered" evidence="1">
    <location>
        <begin position="129"/>
        <end position="333"/>
    </location>
</feature>
<dbReference type="Proteomes" id="UP000509626">
    <property type="component" value="Chromosome"/>
</dbReference>
<evidence type="ECO:0000259" key="2">
    <source>
        <dbReference type="Pfam" id="PF23379"/>
    </source>
</evidence>
<dbReference type="AlphaFoldDB" id="A0A7D5L931"/>
<evidence type="ECO:0000313" key="4">
    <source>
        <dbReference type="Proteomes" id="UP000509626"/>
    </source>
</evidence>
<accession>A0A7D5L931</accession>
<keyword evidence="4" id="KW-1185">Reference proteome</keyword>